<feature type="non-terminal residue" evidence="1">
    <location>
        <position position="115"/>
    </location>
</feature>
<keyword evidence="2" id="KW-1185">Reference proteome</keyword>
<organism evidence="1 2">
    <name type="scientific">Nesidiocoris tenuis</name>
    <dbReference type="NCBI Taxonomy" id="355587"/>
    <lineage>
        <taxon>Eukaryota</taxon>
        <taxon>Metazoa</taxon>
        <taxon>Ecdysozoa</taxon>
        <taxon>Arthropoda</taxon>
        <taxon>Hexapoda</taxon>
        <taxon>Insecta</taxon>
        <taxon>Pterygota</taxon>
        <taxon>Neoptera</taxon>
        <taxon>Paraneoptera</taxon>
        <taxon>Hemiptera</taxon>
        <taxon>Heteroptera</taxon>
        <taxon>Panheteroptera</taxon>
        <taxon>Cimicomorpha</taxon>
        <taxon>Miridae</taxon>
        <taxon>Dicyphina</taxon>
        <taxon>Nesidiocoris</taxon>
    </lineage>
</organism>
<name>A0A6H5G481_9HEMI</name>
<sequence length="115" mass="13694">MKASTMLEHESHRIPVGQAFENHDVLQKRPNPLFHEFHSRPSPNPRELQNCVVRLSDHQSKLTIIRRNDDYQTKLTIIRRLMDHQMKLTIIRRLSDHKTIVISDDCQIIRRLSDH</sequence>
<dbReference type="Proteomes" id="UP000479000">
    <property type="component" value="Unassembled WGS sequence"/>
</dbReference>
<dbReference type="EMBL" id="CADCXU010005889">
    <property type="protein sequence ID" value="CAA9997597.1"/>
    <property type="molecule type" value="Genomic_DNA"/>
</dbReference>
<gene>
    <name evidence="1" type="ORF">NTEN_LOCUS3891</name>
</gene>
<dbReference type="AlphaFoldDB" id="A0A6H5G481"/>
<evidence type="ECO:0000313" key="2">
    <source>
        <dbReference type="Proteomes" id="UP000479000"/>
    </source>
</evidence>
<evidence type="ECO:0000313" key="1">
    <source>
        <dbReference type="EMBL" id="CAA9997597.1"/>
    </source>
</evidence>
<proteinExistence type="predicted"/>
<protein>
    <submittedName>
        <fullName evidence="1">Uncharacterized protein</fullName>
    </submittedName>
</protein>
<reference evidence="1 2" key="1">
    <citation type="submission" date="2020-02" db="EMBL/GenBank/DDBJ databases">
        <authorList>
            <person name="Ferguson B K."/>
        </authorList>
    </citation>
    <scope>NUCLEOTIDE SEQUENCE [LARGE SCALE GENOMIC DNA]</scope>
</reference>
<accession>A0A6H5G481</accession>